<evidence type="ECO:0000259" key="10">
    <source>
        <dbReference type="PROSITE" id="PS51456"/>
    </source>
</evidence>
<dbReference type="eggNOG" id="KOG0161">
    <property type="taxonomic scope" value="Eukaryota"/>
</dbReference>
<keyword evidence="1" id="KW-0547">Nucleotide-binding</keyword>
<dbReference type="GO" id="GO:0051015">
    <property type="term" value="F:actin filament binding"/>
    <property type="evidence" value="ECO:0007669"/>
    <property type="project" value="TreeGrafter"/>
</dbReference>
<evidence type="ECO:0000259" key="9">
    <source>
        <dbReference type="PROSITE" id="PS50020"/>
    </source>
</evidence>
<dbReference type="GO" id="GO:0005524">
    <property type="term" value="F:ATP binding"/>
    <property type="evidence" value="ECO:0007669"/>
    <property type="project" value="UniProtKB-KW"/>
</dbReference>
<proteinExistence type="inferred from homology"/>
<comment type="caution">
    <text evidence="6">Lacks conserved residue(s) required for the propagation of feature annotation.</text>
</comment>
<dbReference type="GO" id="GO:0000146">
    <property type="term" value="F:microfilament motor activity"/>
    <property type="evidence" value="ECO:0007669"/>
    <property type="project" value="TreeGrafter"/>
</dbReference>
<name>A0A0D3L2B1_EMIH1</name>
<dbReference type="PROSITE" id="PS51456">
    <property type="entry name" value="MYOSIN_MOTOR"/>
    <property type="match status" value="1"/>
</dbReference>
<feature type="region of interest" description="Actin-binding" evidence="6">
    <location>
        <begin position="29"/>
        <end position="51"/>
    </location>
</feature>
<dbReference type="STRING" id="2903.R1G250"/>
<dbReference type="Proteomes" id="UP000013827">
    <property type="component" value="Unassembled WGS sequence"/>
</dbReference>
<feature type="compositionally biased region" description="Pro residues" evidence="8">
    <location>
        <begin position="463"/>
        <end position="474"/>
    </location>
</feature>
<evidence type="ECO:0000313" key="11">
    <source>
        <dbReference type="EnsemblProtists" id="EOD42146"/>
    </source>
</evidence>
<evidence type="ECO:0008006" key="13">
    <source>
        <dbReference type="Google" id="ProtNLM"/>
    </source>
</evidence>
<evidence type="ECO:0000256" key="8">
    <source>
        <dbReference type="SAM" id="MobiDB-lite"/>
    </source>
</evidence>
<evidence type="ECO:0000256" key="7">
    <source>
        <dbReference type="SAM" id="Coils"/>
    </source>
</evidence>
<dbReference type="SUPFAM" id="SSF51045">
    <property type="entry name" value="WW domain"/>
    <property type="match status" value="1"/>
</dbReference>
<keyword evidence="4" id="KW-0505">Motor protein</keyword>
<protein>
    <recommendedName>
        <fullName evidence="13">Myosin motor domain-containing protein</fullName>
    </recommendedName>
</protein>
<evidence type="ECO:0000256" key="4">
    <source>
        <dbReference type="ARBA" id="ARBA00023175"/>
    </source>
</evidence>
<feature type="compositionally biased region" description="Basic and acidic residues" evidence="8">
    <location>
        <begin position="233"/>
        <end position="242"/>
    </location>
</feature>
<feature type="domain" description="Myosin motor" evidence="10">
    <location>
        <begin position="1"/>
        <end position="164"/>
    </location>
</feature>
<dbReference type="SUPFAM" id="SSF52540">
    <property type="entry name" value="P-loop containing nucleoside triphosphate hydrolases"/>
    <property type="match status" value="1"/>
</dbReference>
<dbReference type="Gene3D" id="1.20.58.530">
    <property type="match status" value="1"/>
</dbReference>
<dbReference type="PANTHER" id="PTHR13140">
    <property type="entry name" value="MYOSIN"/>
    <property type="match status" value="1"/>
</dbReference>
<dbReference type="Gene3D" id="3.40.850.10">
    <property type="entry name" value="Kinesin motor domain"/>
    <property type="match status" value="1"/>
</dbReference>
<dbReference type="GO" id="GO:0007015">
    <property type="term" value="P:actin filament organization"/>
    <property type="evidence" value="ECO:0007669"/>
    <property type="project" value="TreeGrafter"/>
</dbReference>
<dbReference type="EnsemblProtists" id="EOD42146">
    <property type="protein sequence ID" value="EOD42146"/>
    <property type="gene ID" value="EMIHUDRAFT_194888"/>
</dbReference>
<dbReference type="PROSITE" id="PS50020">
    <property type="entry name" value="WW_DOMAIN_2"/>
    <property type="match status" value="1"/>
</dbReference>
<keyword evidence="12" id="KW-1185">Reference proteome</keyword>
<accession>A0A0D3L2B1</accession>
<dbReference type="GO" id="GO:0016020">
    <property type="term" value="C:membrane"/>
    <property type="evidence" value="ECO:0007669"/>
    <property type="project" value="TreeGrafter"/>
</dbReference>
<feature type="region of interest" description="Disordered" evidence="8">
    <location>
        <begin position="233"/>
        <end position="257"/>
    </location>
</feature>
<dbReference type="KEGG" id="ehx:EMIHUDRAFT_194888"/>
<feature type="coiled-coil region" evidence="7">
    <location>
        <begin position="280"/>
        <end position="319"/>
    </location>
</feature>
<dbReference type="InterPro" id="IPR001609">
    <property type="entry name" value="Myosin_head_motor_dom-like"/>
</dbReference>
<dbReference type="GeneID" id="17287416"/>
<dbReference type="GO" id="GO:0005737">
    <property type="term" value="C:cytoplasm"/>
    <property type="evidence" value="ECO:0007669"/>
    <property type="project" value="TreeGrafter"/>
</dbReference>
<dbReference type="PANTHER" id="PTHR13140:SF845">
    <property type="entry name" value="MYOSIN-LIKE PROTEIN"/>
    <property type="match status" value="1"/>
</dbReference>
<dbReference type="InterPro" id="IPR036020">
    <property type="entry name" value="WW_dom_sf"/>
</dbReference>
<dbReference type="Pfam" id="PF00063">
    <property type="entry name" value="Myosin_head"/>
    <property type="match status" value="1"/>
</dbReference>
<keyword evidence="2" id="KW-0067">ATP-binding</keyword>
<evidence type="ECO:0000313" key="12">
    <source>
        <dbReference type="Proteomes" id="UP000013827"/>
    </source>
</evidence>
<reference evidence="11" key="2">
    <citation type="submission" date="2024-10" db="UniProtKB">
        <authorList>
            <consortium name="EnsemblProtists"/>
        </authorList>
    </citation>
    <scope>IDENTIFICATION</scope>
</reference>
<comment type="similarity">
    <text evidence="6">Belongs to the TRAFAC class myosin-kinesin ATPase superfamily. Myosin family.</text>
</comment>
<evidence type="ECO:0000256" key="2">
    <source>
        <dbReference type="ARBA" id="ARBA00022840"/>
    </source>
</evidence>
<dbReference type="InterPro" id="IPR001202">
    <property type="entry name" value="WW_dom"/>
</dbReference>
<dbReference type="GO" id="GO:0016459">
    <property type="term" value="C:myosin complex"/>
    <property type="evidence" value="ECO:0007669"/>
    <property type="project" value="UniProtKB-KW"/>
</dbReference>
<sequence>MTPERSSRQAGKRGGRGFRGVVGGYAAELDELLRVIRSSTAHFVRCIKPNVRKAARCFEEPVVMRQLRCGGVLEAVRVFASGFPDRMPIRDFVGTYCSVVAPSKLPPHPPGGPPSQGDAPTAWERGACAAILRAFDVADEATALGHTKVFLGAGVAAHCKAKREARLAGLIAVVQAAARGLLARRSLRRRAALREKEEERERQIAALQAQQEAERAATRGAVGLRRKASFEREASVKRRQQQERAAAAKRTEEATASWAAREAELTKLHTELTRQAGRKQAALAAELAQLTAALRKAEERNAALERAQAEERAAAAAREVELQTAVSHWRDEAALAAQREQQASEMGEARLAQAVEREGEARDEASFFRARFQELALSFARAQDPAPPRSRPPNADGGGFFGAVASLIGGGAKPRPSRGRGRTSLSASRPAGDAPSSPAEKARAPPQAPLFSPRTMSIAEEPYSPPQPPAPRDAPTPADATALASYLGLHPVRDAKLMWIAEAAAAEPLPEGWSEVVDPGGRLYYSNGVTGESSRVHPRDEEFRLLVMRSKLEQMHSAPAAQPSAGDWSTIRMKSLEQSLSSAASAPVRALVQRSGDRRGGAPRLTFEMLLDEDTRLPWMEAVLREGPRGAAFELLLEGGAAEKSEHLVRLSGPSSSVLVRRERRDAPLPEDGPVGEEEELAAVIFVEVLGEADESGARGGEEAPYSMELVVPAAKRGGATQAHKPRGPSDTLLQRYGRGETEGLLVFVGQVARSAAAEAPSAAVRLSLPKTDSGNLLLQTSGRRGANRATLEYRDPLSPLAAFSAALALVHWSERAQSALARAAIGKGRLSVG</sequence>
<dbReference type="CDD" id="cd00201">
    <property type="entry name" value="WW"/>
    <property type="match status" value="1"/>
</dbReference>
<dbReference type="HOGENOM" id="CLU_017640_0_0_1"/>
<dbReference type="InterPro" id="IPR027417">
    <property type="entry name" value="P-loop_NTPase"/>
</dbReference>
<keyword evidence="5 6" id="KW-0009">Actin-binding</keyword>
<dbReference type="InterPro" id="IPR036961">
    <property type="entry name" value="Kinesin_motor_dom_sf"/>
</dbReference>
<dbReference type="PaxDb" id="2903-EOD42146"/>
<evidence type="ECO:0000256" key="3">
    <source>
        <dbReference type="ARBA" id="ARBA00023123"/>
    </source>
</evidence>
<evidence type="ECO:0000256" key="5">
    <source>
        <dbReference type="ARBA" id="ARBA00023203"/>
    </source>
</evidence>
<keyword evidence="7" id="KW-0175">Coiled coil</keyword>
<dbReference type="Gene3D" id="1.20.5.4820">
    <property type="match status" value="1"/>
</dbReference>
<dbReference type="SMART" id="SM00456">
    <property type="entry name" value="WW"/>
    <property type="match status" value="1"/>
</dbReference>
<dbReference type="Gene3D" id="2.20.70.10">
    <property type="match status" value="1"/>
</dbReference>
<evidence type="ECO:0000256" key="6">
    <source>
        <dbReference type="PROSITE-ProRule" id="PRU00782"/>
    </source>
</evidence>
<reference evidence="12" key="1">
    <citation type="journal article" date="2013" name="Nature">
        <title>Pan genome of the phytoplankton Emiliania underpins its global distribution.</title>
        <authorList>
            <person name="Read B.A."/>
            <person name="Kegel J."/>
            <person name="Klute M.J."/>
            <person name="Kuo A."/>
            <person name="Lefebvre S.C."/>
            <person name="Maumus F."/>
            <person name="Mayer C."/>
            <person name="Miller J."/>
            <person name="Monier A."/>
            <person name="Salamov A."/>
            <person name="Young J."/>
            <person name="Aguilar M."/>
            <person name="Claverie J.M."/>
            <person name="Frickenhaus S."/>
            <person name="Gonzalez K."/>
            <person name="Herman E.K."/>
            <person name="Lin Y.C."/>
            <person name="Napier J."/>
            <person name="Ogata H."/>
            <person name="Sarno A.F."/>
            <person name="Shmutz J."/>
            <person name="Schroeder D."/>
            <person name="de Vargas C."/>
            <person name="Verret F."/>
            <person name="von Dassow P."/>
            <person name="Valentin K."/>
            <person name="Van de Peer Y."/>
            <person name="Wheeler G."/>
            <person name="Dacks J.B."/>
            <person name="Delwiche C.F."/>
            <person name="Dyhrman S.T."/>
            <person name="Glockner G."/>
            <person name="John U."/>
            <person name="Richards T."/>
            <person name="Worden A.Z."/>
            <person name="Zhang X."/>
            <person name="Grigoriev I.V."/>
            <person name="Allen A.E."/>
            <person name="Bidle K."/>
            <person name="Borodovsky M."/>
            <person name="Bowler C."/>
            <person name="Brownlee C."/>
            <person name="Cock J.M."/>
            <person name="Elias M."/>
            <person name="Gladyshev V.N."/>
            <person name="Groth M."/>
            <person name="Guda C."/>
            <person name="Hadaegh A."/>
            <person name="Iglesias-Rodriguez M.D."/>
            <person name="Jenkins J."/>
            <person name="Jones B.M."/>
            <person name="Lawson T."/>
            <person name="Leese F."/>
            <person name="Lindquist E."/>
            <person name="Lobanov A."/>
            <person name="Lomsadze A."/>
            <person name="Malik S.B."/>
            <person name="Marsh M.E."/>
            <person name="Mackinder L."/>
            <person name="Mock T."/>
            <person name="Mueller-Roeber B."/>
            <person name="Pagarete A."/>
            <person name="Parker M."/>
            <person name="Probert I."/>
            <person name="Quesneville H."/>
            <person name="Raines C."/>
            <person name="Rensing S.A."/>
            <person name="Riano-Pachon D.M."/>
            <person name="Richier S."/>
            <person name="Rokitta S."/>
            <person name="Shiraiwa Y."/>
            <person name="Soanes D.M."/>
            <person name="van der Giezen M."/>
            <person name="Wahlund T.M."/>
            <person name="Williams B."/>
            <person name="Wilson W."/>
            <person name="Wolfe G."/>
            <person name="Wurch L.L."/>
        </authorList>
    </citation>
    <scope>NUCLEOTIDE SEQUENCE</scope>
</reference>
<keyword evidence="3 6" id="KW-0518">Myosin</keyword>
<organism evidence="11 12">
    <name type="scientific">Emiliania huxleyi (strain CCMP1516)</name>
    <dbReference type="NCBI Taxonomy" id="280463"/>
    <lineage>
        <taxon>Eukaryota</taxon>
        <taxon>Haptista</taxon>
        <taxon>Haptophyta</taxon>
        <taxon>Prymnesiophyceae</taxon>
        <taxon>Isochrysidales</taxon>
        <taxon>Noelaerhabdaceae</taxon>
        <taxon>Emiliania</taxon>
    </lineage>
</organism>
<dbReference type="RefSeq" id="XP_005794575.1">
    <property type="nucleotide sequence ID" value="XM_005794518.1"/>
</dbReference>
<dbReference type="Pfam" id="PF00397">
    <property type="entry name" value="WW"/>
    <property type="match status" value="1"/>
</dbReference>
<feature type="region of interest" description="Disordered" evidence="8">
    <location>
        <begin position="381"/>
        <end position="478"/>
    </location>
</feature>
<feature type="domain" description="WW" evidence="9">
    <location>
        <begin position="507"/>
        <end position="540"/>
    </location>
</feature>
<dbReference type="PROSITE" id="PS50096">
    <property type="entry name" value="IQ"/>
    <property type="match status" value="1"/>
</dbReference>
<dbReference type="AlphaFoldDB" id="A0A0D3L2B1"/>
<evidence type="ECO:0000256" key="1">
    <source>
        <dbReference type="ARBA" id="ARBA00022741"/>
    </source>
</evidence>